<dbReference type="EMBL" id="JAMKOV010000005">
    <property type="protein sequence ID" value="KAI8039934.1"/>
    <property type="molecule type" value="Genomic_DNA"/>
</dbReference>
<gene>
    <name evidence="1" type="ORF">M5D96_007359</name>
</gene>
<accession>A0A9Q0BQD0</accession>
<dbReference type="AlphaFoldDB" id="A0A9Q0BQD0"/>
<name>A0A9Q0BQD0_9MUSC</name>
<reference evidence="1" key="1">
    <citation type="journal article" date="2023" name="Genome Biol. Evol.">
        <title>Long-read-based Genome Assembly of Drosophila gunungcola Reveals Fewer Chemosensory Genes in Flower-breeding Species.</title>
        <authorList>
            <person name="Negi A."/>
            <person name="Liao B.Y."/>
            <person name="Yeh S.D."/>
        </authorList>
    </citation>
    <scope>NUCLEOTIDE SEQUENCE</scope>
    <source>
        <strain evidence="1">Sukarami</strain>
    </source>
</reference>
<proteinExistence type="predicted"/>
<protein>
    <submittedName>
        <fullName evidence="1">Uncharacterized protein</fullName>
    </submittedName>
</protein>
<comment type="caution">
    <text evidence="1">The sequence shown here is derived from an EMBL/GenBank/DDBJ whole genome shotgun (WGS) entry which is preliminary data.</text>
</comment>
<organism evidence="1 2">
    <name type="scientific">Drosophila gunungcola</name>
    <name type="common">fruit fly</name>
    <dbReference type="NCBI Taxonomy" id="103775"/>
    <lineage>
        <taxon>Eukaryota</taxon>
        <taxon>Metazoa</taxon>
        <taxon>Ecdysozoa</taxon>
        <taxon>Arthropoda</taxon>
        <taxon>Hexapoda</taxon>
        <taxon>Insecta</taxon>
        <taxon>Pterygota</taxon>
        <taxon>Neoptera</taxon>
        <taxon>Endopterygota</taxon>
        <taxon>Diptera</taxon>
        <taxon>Brachycera</taxon>
        <taxon>Muscomorpha</taxon>
        <taxon>Ephydroidea</taxon>
        <taxon>Drosophilidae</taxon>
        <taxon>Drosophila</taxon>
        <taxon>Sophophora</taxon>
    </lineage>
</organism>
<keyword evidence="2" id="KW-1185">Reference proteome</keyword>
<dbReference type="Proteomes" id="UP001059596">
    <property type="component" value="Unassembled WGS sequence"/>
</dbReference>
<evidence type="ECO:0000313" key="1">
    <source>
        <dbReference type="EMBL" id="KAI8039934.1"/>
    </source>
</evidence>
<sequence>MQLVAKFSHEADAKEAQTHISELGQARAVGGHLLVGQIAVDERLQDLPAVRSLYRYNAQFGSEVF</sequence>
<evidence type="ECO:0000313" key="2">
    <source>
        <dbReference type="Proteomes" id="UP001059596"/>
    </source>
</evidence>